<dbReference type="InterPro" id="IPR017734">
    <property type="entry name" value="T6SS_SciN"/>
</dbReference>
<dbReference type="PANTHER" id="PTHR37625:SF5">
    <property type="entry name" value="LIPOPROTEIN"/>
    <property type="match status" value="1"/>
</dbReference>
<dbReference type="AlphaFoldDB" id="A0A081G3B5"/>
<dbReference type="PATRIC" id="fig|1232683.4.peg.222"/>
<dbReference type="Gene3D" id="2.60.40.4150">
    <property type="entry name" value="Type VI secretion system, lipoprotein SciN"/>
    <property type="match status" value="1"/>
</dbReference>
<keyword evidence="1" id="KW-0449">Lipoprotein</keyword>
<accession>A0A081G3B5</accession>
<organism evidence="1 2">
    <name type="scientific">Marinobacterium lacunae</name>
    <dbReference type="NCBI Taxonomy" id="1232683"/>
    <lineage>
        <taxon>Bacteria</taxon>
        <taxon>Pseudomonadati</taxon>
        <taxon>Pseudomonadota</taxon>
        <taxon>Gammaproteobacteria</taxon>
        <taxon>Oceanospirillales</taxon>
        <taxon>Oceanospirillaceae</taxon>
        <taxon>Marinobacterium</taxon>
    </lineage>
</organism>
<reference evidence="1 2" key="1">
    <citation type="submission" date="2014-04" db="EMBL/GenBank/DDBJ databases">
        <title>Marinobacterium kochiensis sp. nov., isolated from sediment sample collected from Kochi backwaters in Kerala, India.</title>
        <authorList>
            <person name="Singh A."/>
            <person name="Pinnaka A.K."/>
        </authorList>
    </citation>
    <scope>NUCLEOTIDE SEQUENCE [LARGE SCALE GENOMIC DNA]</scope>
    <source>
        <strain evidence="1 2">AK27</strain>
    </source>
</reference>
<proteinExistence type="predicted"/>
<dbReference type="PANTHER" id="PTHR37625">
    <property type="entry name" value="OUTER MEMBRANE LIPOPROTEIN-RELATED"/>
    <property type="match status" value="1"/>
</dbReference>
<dbReference type="Pfam" id="PF12790">
    <property type="entry name" value="T6SS-SciN"/>
    <property type="match status" value="1"/>
</dbReference>
<dbReference type="Proteomes" id="UP000028252">
    <property type="component" value="Unassembled WGS sequence"/>
</dbReference>
<name>A0A081G3B5_9GAMM</name>
<dbReference type="NCBIfam" id="TIGR03352">
    <property type="entry name" value="VI_chp_3"/>
    <property type="match status" value="1"/>
</dbReference>
<dbReference type="InterPro" id="IPR038706">
    <property type="entry name" value="Type_VI_SciN-like_sf"/>
</dbReference>
<comment type="caution">
    <text evidence="1">The sequence shown here is derived from an EMBL/GenBank/DDBJ whole genome shotgun (WGS) entry which is preliminary data.</text>
</comment>
<dbReference type="STRING" id="1232683.ADIMK_0227"/>
<dbReference type="EMBL" id="JMQN01000011">
    <property type="protein sequence ID" value="KEA65270.1"/>
    <property type="molecule type" value="Genomic_DNA"/>
</dbReference>
<dbReference type="eggNOG" id="COG3521">
    <property type="taxonomic scope" value="Bacteria"/>
</dbReference>
<gene>
    <name evidence="1" type="ORF">ADIMK_0227</name>
</gene>
<sequence length="134" mass="15263">MADRPSTLTYSMYAIDNVNLNAVGDATPLELVVYELEDDSRFLGADYDSLSADDEKALGSNYIDHSDYTLLPGQFKFVDRFTVSKDTRYIGLMARFSDPEASQWKKVVKIKPAGREYHLLMYFSEQDVVLDKVE</sequence>
<keyword evidence="2" id="KW-1185">Reference proteome</keyword>
<protein>
    <submittedName>
        <fullName evidence="1">Type VI secretion lipoprotein/VasD</fullName>
    </submittedName>
</protein>
<evidence type="ECO:0000313" key="1">
    <source>
        <dbReference type="EMBL" id="KEA65270.1"/>
    </source>
</evidence>
<evidence type="ECO:0000313" key="2">
    <source>
        <dbReference type="Proteomes" id="UP000028252"/>
    </source>
</evidence>